<reference evidence="1" key="2">
    <citation type="submission" date="2013-05" db="EMBL/GenBank/DDBJ databases">
        <authorList>
            <person name="Carter J.-M."/>
            <person name="Baker S.C."/>
            <person name="Pink R."/>
            <person name="Carter D.R.F."/>
            <person name="Collins A."/>
            <person name="Tomlin J."/>
            <person name="Gibbs M."/>
            <person name="Breuker C.J."/>
        </authorList>
    </citation>
    <scope>NUCLEOTIDE SEQUENCE</scope>
    <source>
        <tissue evidence="1">Ovary</tissue>
    </source>
</reference>
<sequence>MEAWQNFDSGLRCYRTMPHRICPSAYHRLVAQLRLPKLSIHTNNLRTNFEVESWRFMLVQTVNIWNAFQLPFSPVPTI</sequence>
<protein>
    <submittedName>
        <fullName evidence="1">Uncharacterized protein</fullName>
    </submittedName>
</protein>
<evidence type="ECO:0000313" key="1">
    <source>
        <dbReference type="EMBL" id="JAA78111.1"/>
    </source>
</evidence>
<accession>S4NH70</accession>
<dbReference type="AlphaFoldDB" id="S4NH70"/>
<proteinExistence type="predicted"/>
<name>S4NH70_9NEOP</name>
<dbReference type="EMBL" id="GAIX01014449">
    <property type="protein sequence ID" value="JAA78111.1"/>
    <property type="molecule type" value="Transcribed_RNA"/>
</dbReference>
<organism evidence="1">
    <name type="scientific">Pararge aegeria</name>
    <name type="common">speckled wood butterfly</name>
    <dbReference type="NCBI Taxonomy" id="116150"/>
    <lineage>
        <taxon>Eukaryota</taxon>
        <taxon>Metazoa</taxon>
        <taxon>Ecdysozoa</taxon>
        <taxon>Arthropoda</taxon>
        <taxon>Hexapoda</taxon>
        <taxon>Insecta</taxon>
        <taxon>Pterygota</taxon>
        <taxon>Neoptera</taxon>
        <taxon>Endopterygota</taxon>
        <taxon>Lepidoptera</taxon>
        <taxon>Glossata</taxon>
        <taxon>Ditrysia</taxon>
        <taxon>Papilionoidea</taxon>
        <taxon>Nymphalidae</taxon>
        <taxon>Satyrinae</taxon>
        <taxon>Satyrini</taxon>
        <taxon>Parargina</taxon>
        <taxon>Pararge</taxon>
    </lineage>
</organism>
<reference evidence="1" key="1">
    <citation type="journal article" date="2013" name="BMC Genomics">
        <title>Unscrambling butterfly oogenesis.</title>
        <authorList>
            <person name="Carter J.M."/>
            <person name="Baker S.C."/>
            <person name="Pink R."/>
            <person name="Carter D.R."/>
            <person name="Collins A."/>
            <person name="Tomlin J."/>
            <person name="Gibbs M."/>
            <person name="Breuker C.J."/>
        </authorList>
    </citation>
    <scope>NUCLEOTIDE SEQUENCE</scope>
    <source>
        <tissue evidence="1">Ovary</tissue>
    </source>
</reference>